<proteinExistence type="predicted"/>
<evidence type="ECO:0000313" key="2">
    <source>
        <dbReference type="EMBL" id="TCP23582.1"/>
    </source>
</evidence>
<organism evidence="2 3">
    <name type="scientific">Tenacibaculum skagerrakense</name>
    <dbReference type="NCBI Taxonomy" id="186571"/>
    <lineage>
        <taxon>Bacteria</taxon>
        <taxon>Pseudomonadati</taxon>
        <taxon>Bacteroidota</taxon>
        <taxon>Flavobacteriia</taxon>
        <taxon>Flavobacteriales</taxon>
        <taxon>Flavobacteriaceae</taxon>
        <taxon>Tenacibaculum</taxon>
    </lineage>
</organism>
<dbReference type="GO" id="GO:0004180">
    <property type="term" value="F:carboxypeptidase activity"/>
    <property type="evidence" value="ECO:0007669"/>
    <property type="project" value="UniProtKB-KW"/>
</dbReference>
<keyword evidence="2" id="KW-0645">Protease</keyword>
<dbReference type="EMBL" id="SLXM01000008">
    <property type="protein sequence ID" value="TCP23582.1"/>
    <property type="molecule type" value="Genomic_DNA"/>
</dbReference>
<gene>
    <name evidence="2" type="ORF">EV195_10851</name>
</gene>
<keyword evidence="2" id="KW-0121">Carboxypeptidase</keyword>
<comment type="caution">
    <text evidence="2">The sequence shown here is derived from an EMBL/GenBank/DDBJ whole genome shotgun (WGS) entry which is preliminary data.</text>
</comment>
<dbReference type="InterPro" id="IPR043741">
    <property type="entry name" value="DUF5686"/>
</dbReference>
<protein>
    <submittedName>
        <fullName evidence="2">Carboxypeptidase-like protein</fullName>
    </submittedName>
</protein>
<reference evidence="2 3" key="1">
    <citation type="submission" date="2019-03" db="EMBL/GenBank/DDBJ databases">
        <title>Genomic Encyclopedia of Type Strains, Phase IV (KMG-IV): sequencing the most valuable type-strain genomes for metagenomic binning, comparative biology and taxonomic classification.</title>
        <authorList>
            <person name="Goeker M."/>
        </authorList>
    </citation>
    <scope>NUCLEOTIDE SEQUENCE [LARGE SCALE GENOMIC DNA]</scope>
    <source>
        <strain evidence="2 3">DSM 14836</strain>
    </source>
</reference>
<sequence>MKLKITALLLFTSLLLNAQLTLRGTVVDEYDNPLPFVNIYIKGTTEGTTTDDEGRFAFRTKKNRGTLEISFVGFQTQTIKVTRKTKYLNIVLKEGTDVLEEVIVVTKPKNRLKKKENPAYRILKEIWKRKRKNGVDLVDHYQYKRHKTIEIGLNNLDTAFIQSIFKDQYKQAIKEIQYDSDGINYYIPIYLSEQVSKIYGNNKSDKEREDIIAEKAEGLGAQGFVFDRMAMTFQNIDVFRNNITLLRKSFVSPLSTDGFATYDYVLYDSVVNNDKKLYNIYFFPIRDQDLAFKGNFWVADKDFTIKKLRMQVVKGANLNFVRGLTFQKEFDVRNDSIYIPTKNVYEGDFTFLDKNDANKGLTIKKTINYEDYLLDKPLPDTFYDFQPQKIRPDQYYKSDEYWKNEQKEDNNDTYKLITSVKSKKRIKKITGFINTISSGYINIGPLNLQLGPFWTALANNEVEGLRTRIGFRTFKTKDDRFRLAGHVAYGFKDKEFKYGLEGKYLLSYQPRIAVSAAYQKDVEQLGSSLFNTTQLLGNTFGSTALFSRGNNFFLSSVEKYATNFDYSIHNNLRIGFNLSHSTIRSASPENFSVSYRENPGDANFVSSVTDVASDMYISFTPGRFVYGLGVEQRYGRNVFPTIVVNYRHGYKGVLNGTHDYDKIQIKYNQPILLGKFGLLDTTVEGGKTFGEVPVSLMNVIPANQSFSLVPNTFSLLNFYDFVTDTYVSTHLEHHFNGFILNRIPLVRKLNLRSLLTFRAAYGTVSDANRALNDGVVNTAGIQNIQYNAPNKVYYEYGFGFENIGYGNLRFLRVDAIWRSDYNAPANSIAVPTPKFAIRIGIKPGL</sequence>
<name>A0A4R2NPJ7_9FLAO</name>
<dbReference type="Gene3D" id="2.60.40.1120">
    <property type="entry name" value="Carboxypeptidase-like, regulatory domain"/>
    <property type="match status" value="1"/>
</dbReference>
<dbReference type="OrthoDB" id="983143at2"/>
<feature type="signal peptide" evidence="1">
    <location>
        <begin position="1"/>
        <end position="18"/>
    </location>
</feature>
<keyword evidence="2" id="KW-0378">Hydrolase</keyword>
<dbReference type="RefSeq" id="WP_132795398.1">
    <property type="nucleotide sequence ID" value="NZ_SLXM01000008.1"/>
</dbReference>
<dbReference type="AlphaFoldDB" id="A0A4R2NPJ7"/>
<dbReference type="Pfam" id="PF13715">
    <property type="entry name" value="CarbopepD_reg_2"/>
    <property type="match status" value="1"/>
</dbReference>
<feature type="chain" id="PRO_5020186543" evidence="1">
    <location>
        <begin position="19"/>
        <end position="845"/>
    </location>
</feature>
<keyword evidence="1" id="KW-0732">Signal</keyword>
<dbReference type="Proteomes" id="UP000294564">
    <property type="component" value="Unassembled WGS sequence"/>
</dbReference>
<dbReference type="SUPFAM" id="SSF49464">
    <property type="entry name" value="Carboxypeptidase regulatory domain-like"/>
    <property type="match status" value="1"/>
</dbReference>
<evidence type="ECO:0000313" key="3">
    <source>
        <dbReference type="Proteomes" id="UP000294564"/>
    </source>
</evidence>
<dbReference type="Pfam" id="PF18939">
    <property type="entry name" value="DUF5686"/>
    <property type="match status" value="1"/>
</dbReference>
<dbReference type="InterPro" id="IPR008969">
    <property type="entry name" value="CarboxyPept-like_regulatory"/>
</dbReference>
<keyword evidence="3" id="KW-1185">Reference proteome</keyword>
<accession>A0A4R2NPJ7</accession>
<evidence type="ECO:0000256" key="1">
    <source>
        <dbReference type="SAM" id="SignalP"/>
    </source>
</evidence>